<evidence type="ECO:0000256" key="1">
    <source>
        <dbReference type="SAM" id="Phobius"/>
    </source>
</evidence>
<feature type="transmembrane region" description="Helical" evidence="1">
    <location>
        <begin position="97"/>
        <end position="123"/>
    </location>
</feature>
<sequence>MIELNFGAGNDRLLVPVMWLFVAVLVTFVATRLVTRHIRARSTREPSEATTEVESEATTQVFRDINIGGVHIHHQVFGILLMAIVGVALIATTPEGAALNIFSAAFGVGLALTLDEFALWLHLDDVYWSTDGRKSIDAIFCALAITGVLIGGSEFVSGTIGSSGWWLSICYLLVGLAISVVCMLKGKFVTGIVGVMVEPIAIIGALRLAKPDSWWARRRYATKPARMQRARARFGEEYNARWNRIRDLVAGEHGTGTS</sequence>
<comment type="caution">
    <text evidence="2">The sequence shown here is derived from an EMBL/GenBank/DDBJ whole genome shotgun (WGS) entry which is preliminary data.</text>
</comment>
<dbReference type="RefSeq" id="WP_199703976.1">
    <property type="nucleotide sequence ID" value="NZ_JAEMNV010000003.1"/>
</dbReference>
<organism evidence="2 3">
    <name type="scientific">Antrihabitans stalagmiti</name>
    <dbReference type="NCBI Taxonomy" id="2799499"/>
    <lineage>
        <taxon>Bacteria</taxon>
        <taxon>Bacillati</taxon>
        <taxon>Actinomycetota</taxon>
        <taxon>Actinomycetes</taxon>
        <taxon>Mycobacteriales</taxon>
        <taxon>Nocardiaceae</taxon>
        <taxon>Antrihabitans</taxon>
    </lineage>
</organism>
<proteinExistence type="predicted"/>
<gene>
    <name evidence="2" type="ORF">JGU71_10200</name>
</gene>
<dbReference type="AlphaFoldDB" id="A0A934NQ85"/>
<dbReference type="Proteomes" id="UP000655868">
    <property type="component" value="Unassembled WGS sequence"/>
</dbReference>
<feature type="transmembrane region" description="Helical" evidence="1">
    <location>
        <begin position="13"/>
        <end position="34"/>
    </location>
</feature>
<name>A0A934NQ85_9NOCA</name>
<accession>A0A934NQ85</accession>
<feature type="transmembrane region" description="Helical" evidence="1">
    <location>
        <begin position="191"/>
        <end position="209"/>
    </location>
</feature>
<keyword evidence="1" id="KW-1133">Transmembrane helix</keyword>
<keyword evidence="1" id="KW-0812">Transmembrane</keyword>
<feature type="transmembrane region" description="Helical" evidence="1">
    <location>
        <begin position="135"/>
        <end position="153"/>
    </location>
</feature>
<dbReference type="EMBL" id="JAEMNV010000003">
    <property type="protein sequence ID" value="MBJ8339260.1"/>
    <property type="molecule type" value="Genomic_DNA"/>
</dbReference>
<evidence type="ECO:0000313" key="2">
    <source>
        <dbReference type="EMBL" id="MBJ8339260.1"/>
    </source>
</evidence>
<evidence type="ECO:0008006" key="4">
    <source>
        <dbReference type="Google" id="ProtNLM"/>
    </source>
</evidence>
<reference evidence="2" key="1">
    <citation type="submission" date="2020-12" db="EMBL/GenBank/DDBJ databases">
        <title>Antrihabitans popcorni sp. nov. and Antrihabitans auranticaus sp. nov., isolated from a larva cave.</title>
        <authorList>
            <person name="Lee S.D."/>
            <person name="Kim I.S."/>
        </authorList>
    </citation>
    <scope>NUCLEOTIDE SEQUENCE</scope>
    <source>
        <strain evidence="2">YC3-6</strain>
    </source>
</reference>
<keyword evidence="3" id="KW-1185">Reference proteome</keyword>
<evidence type="ECO:0000313" key="3">
    <source>
        <dbReference type="Proteomes" id="UP000655868"/>
    </source>
</evidence>
<feature type="transmembrane region" description="Helical" evidence="1">
    <location>
        <begin position="72"/>
        <end position="91"/>
    </location>
</feature>
<keyword evidence="1" id="KW-0472">Membrane</keyword>
<feature type="transmembrane region" description="Helical" evidence="1">
    <location>
        <begin position="165"/>
        <end position="184"/>
    </location>
</feature>
<protein>
    <recommendedName>
        <fullName evidence="4">Integral membrane protein</fullName>
    </recommendedName>
</protein>